<dbReference type="AlphaFoldDB" id="A0A9P5N6K8"/>
<comment type="caution">
    <text evidence="2">The sequence shown here is derived from an EMBL/GenBank/DDBJ whole genome shotgun (WGS) entry which is preliminary data.</text>
</comment>
<proteinExistence type="predicted"/>
<keyword evidence="1" id="KW-1133">Transmembrane helix</keyword>
<protein>
    <submittedName>
        <fullName evidence="2">Uncharacterized protein</fullName>
    </submittedName>
</protein>
<evidence type="ECO:0000256" key="1">
    <source>
        <dbReference type="SAM" id="Phobius"/>
    </source>
</evidence>
<keyword evidence="3" id="KW-1185">Reference proteome</keyword>
<reference evidence="2" key="1">
    <citation type="submission" date="2019-10" db="EMBL/GenBank/DDBJ databases">
        <authorList>
            <consortium name="DOE Joint Genome Institute"/>
            <person name="Kuo A."/>
            <person name="Miyauchi S."/>
            <person name="Kiss E."/>
            <person name="Drula E."/>
            <person name="Kohler A."/>
            <person name="Sanchez-Garcia M."/>
            <person name="Andreopoulos B."/>
            <person name="Barry K.W."/>
            <person name="Bonito G."/>
            <person name="Buee M."/>
            <person name="Carver A."/>
            <person name="Chen C."/>
            <person name="Cichocki N."/>
            <person name="Clum A."/>
            <person name="Culley D."/>
            <person name="Crous P.W."/>
            <person name="Fauchery L."/>
            <person name="Girlanda M."/>
            <person name="Hayes R."/>
            <person name="Keri Z."/>
            <person name="LaButti K."/>
            <person name="Lipzen A."/>
            <person name="Lombard V."/>
            <person name="Magnuson J."/>
            <person name="Maillard F."/>
            <person name="Morin E."/>
            <person name="Murat C."/>
            <person name="Nolan M."/>
            <person name="Ohm R."/>
            <person name="Pangilinan J."/>
            <person name="Pereira M."/>
            <person name="Perotto S."/>
            <person name="Peter M."/>
            <person name="Riley R."/>
            <person name="Sitrit Y."/>
            <person name="Stielow B."/>
            <person name="Szollosi G."/>
            <person name="Zifcakova L."/>
            <person name="Stursova M."/>
            <person name="Spatafora J.W."/>
            <person name="Tedersoo L."/>
            <person name="Vaario L.-M."/>
            <person name="Yamada A."/>
            <person name="Yan M."/>
            <person name="Wang P."/>
            <person name="Xu J."/>
            <person name="Bruns T."/>
            <person name="Baldrian P."/>
            <person name="Vilgalys R."/>
            <person name="Henrissat B."/>
            <person name="Grigoriev I.V."/>
            <person name="Hibbett D."/>
            <person name="Nagy L.G."/>
            <person name="Martin F.M."/>
        </authorList>
    </citation>
    <scope>NUCLEOTIDE SEQUENCE</scope>
    <source>
        <strain evidence="2">Prilba</strain>
    </source>
</reference>
<evidence type="ECO:0000313" key="2">
    <source>
        <dbReference type="EMBL" id="KAF8487246.1"/>
    </source>
</evidence>
<gene>
    <name evidence="2" type="ORF">DFH94DRAFT_19344</name>
</gene>
<feature type="transmembrane region" description="Helical" evidence="1">
    <location>
        <begin position="88"/>
        <end position="109"/>
    </location>
</feature>
<reference evidence="2" key="2">
    <citation type="journal article" date="2020" name="Nat. Commun.">
        <title>Large-scale genome sequencing of mycorrhizal fungi provides insights into the early evolution of symbiotic traits.</title>
        <authorList>
            <person name="Miyauchi S."/>
            <person name="Kiss E."/>
            <person name="Kuo A."/>
            <person name="Drula E."/>
            <person name="Kohler A."/>
            <person name="Sanchez-Garcia M."/>
            <person name="Morin E."/>
            <person name="Andreopoulos B."/>
            <person name="Barry K.W."/>
            <person name="Bonito G."/>
            <person name="Buee M."/>
            <person name="Carver A."/>
            <person name="Chen C."/>
            <person name="Cichocki N."/>
            <person name="Clum A."/>
            <person name="Culley D."/>
            <person name="Crous P.W."/>
            <person name="Fauchery L."/>
            <person name="Girlanda M."/>
            <person name="Hayes R.D."/>
            <person name="Keri Z."/>
            <person name="LaButti K."/>
            <person name="Lipzen A."/>
            <person name="Lombard V."/>
            <person name="Magnuson J."/>
            <person name="Maillard F."/>
            <person name="Murat C."/>
            <person name="Nolan M."/>
            <person name="Ohm R.A."/>
            <person name="Pangilinan J."/>
            <person name="Pereira M.F."/>
            <person name="Perotto S."/>
            <person name="Peter M."/>
            <person name="Pfister S."/>
            <person name="Riley R."/>
            <person name="Sitrit Y."/>
            <person name="Stielow J.B."/>
            <person name="Szollosi G."/>
            <person name="Zifcakova L."/>
            <person name="Stursova M."/>
            <person name="Spatafora J.W."/>
            <person name="Tedersoo L."/>
            <person name="Vaario L.M."/>
            <person name="Yamada A."/>
            <person name="Yan M."/>
            <person name="Wang P."/>
            <person name="Xu J."/>
            <person name="Bruns T."/>
            <person name="Baldrian P."/>
            <person name="Vilgalys R."/>
            <person name="Dunand C."/>
            <person name="Henrissat B."/>
            <person name="Grigoriev I.V."/>
            <person name="Hibbett D."/>
            <person name="Nagy L.G."/>
            <person name="Martin F.M."/>
        </authorList>
    </citation>
    <scope>NUCLEOTIDE SEQUENCE</scope>
    <source>
        <strain evidence="2">Prilba</strain>
    </source>
</reference>
<sequence>MTMHVRCGSGSATVRRCKSMSSAFSGYIRISACAAICKPGIVAFPFLPSEVLKGGDGRWGKRKGGGSKAILEIEWRLKRRRLTRGFPAIVRYVLFHHVAVSVLVLKLLLCSSSRASVFHR</sequence>
<keyword evidence="1" id="KW-0472">Membrane</keyword>
<name>A0A9P5N6K8_9AGAM</name>
<evidence type="ECO:0000313" key="3">
    <source>
        <dbReference type="Proteomes" id="UP000759537"/>
    </source>
</evidence>
<organism evidence="2 3">
    <name type="scientific">Russula ochroleuca</name>
    <dbReference type="NCBI Taxonomy" id="152965"/>
    <lineage>
        <taxon>Eukaryota</taxon>
        <taxon>Fungi</taxon>
        <taxon>Dikarya</taxon>
        <taxon>Basidiomycota</taxon>
        <taxon>Agaricomycotina</taxon>
        <taxon>Agaricomycetes</taxon>
        <taxon>Russulales</taxon>
        <taxon>Russulaceae</taxon>
        <taxon>Russula</taxon>
    </lineage>
</organism>
<dbReference type="EMBL" id="WHVB01000001">
    <property type="protein sequence ID" value="KAF8487246.1"/>
    <property type="molecule type" value="Genomic_DNA"/>
</dbReference>
<accession>A0A9P5N6K8</accession>
<keyword evidence="1" id="KW-0812">Transmembrane</keyword>
<dbReference type="Proteomes" id="UP000759537">
    <property type="component" value="Unassembled WGS sequence"/>
</dbReference>